<protein>
    <submittedName>
        <fullName evidence="2">Uncharacterized protein</fullName>
    </submittedName>
</protein>
<gene>
    <name evidence="2" type="ORF">HUJ06_024006</name>
</gene>
<reference evidence="2 3" key="1">
    <citation type="journal article" date="2020" name="Mol. Biol. Evol.">
        <title>Distinct Expression and Methylation Patterns for Genes with Different Fates following a Single Whole-Genome Duplication in Flowering Plants.</title>
        <authorList>
            <person name="Shi T."/>
            <person name="Rahmani R.S."/>
            <person name="Gugger P.F."/>
            <person name="Wang M."/>
            <person name="Li H."/>
            <person name="Zhang Y."/>
            <person name="Li Z."/>
            <person name="Wang Q."/>
            <person name="Van de Peer Y."/>
            <person name="Marchal K."/>
            <person name="Chen J."/>
        </authorList>
    </citation>
    <scope>NUCLEOTIDE SEQUENCE [LARGE SCALE GENOMIC DNA]</scope>
    <source>
        <tissue evidence="2">Leaf</tissue>
    </source>
</reference>
<evidence type="ECO:0000313" key="3">
    <source>
        <dbReference type="Proteomes" id="UP000607653"/>
    </source>
</evidence>
<accession>A0A822XR92</accession>
<evidence type="ECO:0000256" key="1">
    <source>
        <dbReference type="SAM" id="MobiDB-lite"/>
    </source>
</evidence>
<feature type="region of interest" description="Disordered" evidence="1">
    <location>
        <begin position="72"/>
        <end position="92"/>
    </location>
</feature>
<keyword evidence="3" id="KW-1185">Reference proteome</keyword>
<name>A0A822XR92_NELNU</name>
<sequence length="92" mass="10995">MIRCMHFDRATSYYFFLISHLIFRNTISRSYSMGLCGNNRFSYAMTIFYFTYKQLPIKGINRETSMECWKEGKKETKIDRHNISQRGRENGG</sequence>
<organism evidence="2 3">
    <name type="scientific">Nelumbo nucifera</name>
    <name type="common">Sacred lotus</name>
    <dbReference type="NCBI Taxonomy" id="4432"/>
    <lineage>
        <taxon>Eukaryota</taxon>
        <taxon>Viridiplantae</taxon>
        <taxon>Streptophyta</taxon>
        <taxon>Embryophyta</taxon>
        <taxon>Tracheophyta</taxon>
        <taxon>Spermatophyta</taxon>
        <taxon>Magnoliopsida</taxon>
        <taxon>Proteales</taxon>
        <taxon>Nelumbonaceae</taxon>
        <taxon>Nelumbo</taxon>
    </lineage>
</organism>
<dbReference type="EMBL" id="DUZY01000001">
    <property type="protein sequence ID" value="DAD22542.1"/>
    <property type="molecule type" value="Genomic_DNA"/>
</dbReference>
<proteinExistence type="predicted"/>
<evidence type="ECO:0000313" key="2">
    <source>
        <dbReference type="EMBL" id="DAD22542.1"/>
    </source>
</evidence>
<dbReference type="Proteomes" id="UP000607653">
    <property type="component" value="Unassembled WGS sequence"/>
</dbReference>
<dbReference type="AlphaFoldDB" id="A0A822XR92"/>
<comment type="caution">
    <text evidence="2">The sequence shown here is derived from an EMBL/GenBank/DDBJ whole genome shotgun (WGS) entry which is preliminary data.</text>
</comment>